<dbReference type="AlphaFoldDB" id="A0A9W9JIF6"/>
<dbReference type="PANTHER" id="PTHR24198:SF165">
    <property type="entry name" value="ANKYRIN REPEAT-CONTAINING PROTEIN-RELATED"/>
    <property type="match status" value="1"/>
</dbReference>
<organism evidence="3 4">
    <name type="scientific">Penicillium cinerascens</name>
    <dbReference type="NCBI Taxonomy" id="70096"/>
    <lineage>
        <taxon>Eukaryota</taxon>
        <taxon>Fungi</taxon>
        <taxon>Dikarya</taxon>
        <taxon>Ascomycota</taxon>
        <taxon>Pezizomycotina</taxon>
        <taxon>Eurotiomycetes</taxon>
        <taxon>Eurotiomycetidae</taxon>
        <taxon>Eurotiales</taxon>
        <taxon>Aspergillaceae</taxon>
        <taxon>Penicillium</taxon>
    </lineage>
</organism>
<dbReference type="Proteomes" id="UP001150904">
    <property type="component" value="Unassembled WGS sequence"/>
</dbReference>
<evidence type="ECO:0000313" key="4">
    <source>
        <dbReference type="Proteomes" id="UP001150904"/>
    </source>
</evidence>
<keyword evidence="2" id="KW-0040">ANK repeat</keyword>
<keyword evidence="4" id="KW-1185">Reference proteome</keyword>
<dbReference type="OrthoDB" id="341259at2759"/>
<evidence type="ECO:0000256" key="1">
    <source>
        <dbReference type="ARBA" id="ARBA00022737"/>
    </source>
</evidence>
<keyword evidence="1" id="KW-0677">Repeat</keyword>
<reference evidence="3" key="1">
    <citation type="submission" date="2022-12" db="EMBL/GenBank/DDBJ databases">
        <authorList>
            <person name="Petersen C."/>
        </authorList>
    </citation>
    <scope>NUCLEOTIDE SEQUENCE</scope>
    <source>
        <strain evidence="3">IBT 15544</strain>
    </source>
</reference>
<evidence type="ECO:0000313" key="3">
    <source>
        <dbReference type="EMBL" id="KAJ5195510.1"/>
    </source>
</evidence>
<dbReference type="Gene3D" id="1.25.40.20">
    <property type="entry name" value="Ankyrin repeat-containing domain"/>
    <property type="match status" value="1"/>
</dbReference>
<accession>A0A9W9JIF6</accession>
<dbReference type="EMBL" id="JAPQKR010000015">
    <property type="protein sequence ID" value="KAJ5195510.1"/>
    <property type="molecule type" value="Genomic_DNA"/>
</dbReference>
<dbReference type="InterPro" id="IPR036770">
    <property type="entry name" value="Ankyrin_rpt-contain_sf"/>
</dbReference>
<protein>
    <recommendedName>
        <fullName evidence="5">Ankyrin</fullName>
    </recommendedName>
</protein>
<dbReference type="GeneID" id="83183311"/>
<proteinExistence type="predicted"/>
<dbReference type="InterPro" id="IPR002110">
    <property type="entry name" value="Ankyrin_rpt"/>
</dbReference>
<reference evidence="3" key="2">
    <citation type="journal article" date="2023" name="IMA Fungus">
        <title>Comparative genomic study of the Penicillium genus elucidates a diverse pangenome and 15 lateral gene transfer events.</title>
        <authorList>
            <person name="Petersen C."/>
            <person name="Sorensen T."/>
            <person name="Nielsen M.R."/>
            <person name="Sondergaard T.E."/>
            <person name="Sorensen J.L."/>
            <person name="Fitzpatrick D.A."/>
            <person name="Frisvad J.C."/>
            <person name="Nielsen K.L."/>
        </authorList>
    </citation>
    <scope>NUCLEOTIDE SEQUENCE</scope>
    <source>
        <strain evidence="3">IBT 15544</strain>
    </source>
</reference>
<dbReference type="PANTHER" id="PTHR24198">
    <property type="entry name" value="ANKYRIN REPEAT AND PROTEIN KINASE DOMAIN-CONTAINING PROTEIN"/>
    <property type="match status" value="1"/>
</dbReference>
<comment type="caution">
    <text evidence="3">The sequence shown here is derived from an EMBL/GenBank/DDBJ whole genome shotgun (WGS) entry which is preliminary data.</text>
</comment>
<dbReference type="RefSeq" id="XP_058305998.1">
    <property type="nucleotide sequence ID" value="XM_058456010.1"/>
</dbReference>
<sequence length="101" mass="10862">MQTGVVDLLLQQGSRVDINCQNNKDGETALSAAARLGGQGLHILKLILEDSRTVLNAVDKSGKSALWHADSKGHVQVVNELLKDPRLHSDLTYVPSAVGKH</sequence>
<evidence type="ECO:0008006" key="5">
    <source>
        <dbReference type="Google" id="ProtNLM"/>
    </source>
</evidence>
<name>A0A9W9JIF6_9EURO</name>
<dbReference type="SUPFAM" id="SSF48403">
    <property type="entry name" value="Ankyrin repeat"/>
    <property type="match status" value="1"/>
</dbReference>
<dbReference type="Pfam" id="PF12796">
    <property type="entry name" value="Ank_2"/>
    <property type="match status" value="1"/>
</dbReference>
<evidence type="ECO:0000256" key="2">
    <source>
        <dbReference type="ARBA" id="ARBA00023043"/>
    </source>
</evidence>
<gene>
    <name evidence="3" type="ORF">N7498_008948</name>
</gene>